<dbReference type="EMBL" id="BQNB010010715">
    <property type="protein sequence ID" value="GJS81004.1"/>
    <property type="molecule type" value="Genomic_DNA"/>
</dbReference>
<comment type="caution">
    <text evidence="3">The sequence shown here is derived from an EMBL/GenBank/DDBJ whole genome shotgun (WGS) entry which is preliminary data.</text>
</comment>
<sequence>MKKKLDEEDSLAREKAQQVEVANIAWDDIQAKIDADYQLAERLQAQEQQELTIEEKSTLTELVEGPKIEESSKKAEVMEESSSKRAGDEIEQENVKKKKVDDDQESAKMKELMKIVPDEEEVAVDAIPFATKPPSIVDWKIVKEGKISYYQIIRADGNSKRPEEGYERVLWGDLNTMFEHHVEDAVWRNLRENKVLVWKLFDFCGVHFVRFQNLHVFMLVEKRYPLTPAIITEMPNKKLQADHWNEMIVGIKRLLDDLRVTAAQGISNKASYKTPYELFLGRKPALVFMRPFGCPVTNLNTIDHLGKFDSKADEGFFVGYSINSKAFRVFNSRTRIVEENLHVQFSENTLNISGSGPNWLFDIDALTKSMKYKLIIVGNQSNSNAGTKECDDAGKARMETVPGKDYIMLPLWKKGGDSSNDQEKEDSVNSTNNVNVAITNEVNFVGAKTSIELLDEFNMLELISFRCYMSNMRVLHYEDEIPSRLSIPCDSKEEGDSDDEDLDIYEPRVCYDEKDRIYTEAMIFVNKRLVRLMDVTVEQWLNLIYGDHNKVDVKKQWVTRGIDADMEYDPSDVEFAEWLALKFYNHKTMDRYVKNALWIYWTRRDDEVKLTDEEFSDPNDENLINKDEVAEIFRIETIIFEFETPLYKALDEFNYLLKIDTDLLTSDILGFKTYDEFKNEWMDE</sequence>
<protein>
    <submittedName>
        <fullName evidence="3">Ribonuclease H-like domain-containing protein</fullName>
    </submittedName>
</protein>
<dbReference type="Pfam" id="PF25597">
    <property type="entry name" value="SH3_retrovirus"/>
    <property type="match status" value="1"/>
</dbReference>
<dbReference type="InterPro" id="IPR057670">
    <property type="entry name" value="SH3_retrovirus"/>
</dbReference>
<dbReference type="InterPro" id="IPR018247">
    <property type="entry name" value="EF_Hand_1_Ca_BS"/>
</dbReference>
<evidence type="ECO:0000259" key="2">
    <source>
        <dbReference type="Pfam" id="PF25597"/>
    </source>
</evidence>
<evidence type="ECO:0000313" key="4">
    <source>
        <dbReference type="Proteomes" id="UP001151760"/>
    </source>
</evidence>
<keyword evidence="4" id="KW-1185">Reference proteome</keyword>
<reference evidence="3" key="1">
    <citation type="journal article" date="2022" name="Int. J. Mol. Sci.">
        <title>Draft Genome of Tanacetum Coccineum: Genomic Comparison of Closely Related Tanacetum-Family Plants.</title>
        <authorList>
            <person name="Yamashiro T."/>
            <person name="Shiraishi A."/>
            <person name="Nakayama K."/>
            <person name="Satake H."/>
        </authorList>
    </citation>
    <scope>NUCLEOTIDE SEQUENCE</scope>
</reference>
<name>A0ABQ4YT16_9ASTR</name>
<feature type="region of interest" description="Disordered" evidence="1">
    <location>
        <begin position="66"/>
        <end position="103"/>
    </location>
</feature>
<evidence type="ECO:0000256" key="1">
    <source>
        <dbReference type="SAM" id="MobiDB-lite"/>
    </source>
</evidence>
<dbReference type="Proteomes" id="UP001151760">
    <property type="component" value="Unassembled WGS sequence"/>
</dbReference>
<feature type="domain" description="Retroviral polymerase SH3-like" evidence="2">
    <location>
        <begin position="303"/>
        <end position="349"/>
    </location>
</feature>
<proteinExistence type="predicted"/>
<organism evidence="3 4">
    <name type="scientific">Tanacetum coccineum</name>
    <dbReference type="NCBI Taxonomy" id="301880"/>
    <lineage>
        <taxon>Eukaryota</taxon>
        <taxon>Viridiplantae</taxon>
        <taxon>Streptophyta</taxon>
        <taxon>Embryophyta</taxon>
        <taxon>Tracheophyta</taxon>
        <taxon>Spermatophyta</taxon>
        <taxon>Magnoliopsida</taxon>
        <taxon>eudicotyledons</taxon>
        <taxon>Gunneridae</taxon>
        <taxon>Pentapetalae</taxon>
        <taxon>asterids</taxon>
        <taxon>campanulids</taxon>
        <taxon>Asterales</taxon>
        <taxon>Asteraceae</taxon>
        <taxon>Asteroideae</taxon>
        <taxon>Anthemideae</taxon>
        <taxon>Anthemidinae</taxon>
        <taxon>Tanacetum</taxon>
    </lineage>
</organism>
<dbReference type="PROSITE" id="PS00018">
    <property type="entry name" value="EF_HAND_1"/>
    <property type="match status" value="1"/>
</dbReference>
<accession>A0ABQ4YT16</accession>
<gene>
    <name evidence="3" type="ORF">Tco_0747545</name>
</gene>
<evidence type="ECO:0000313" key="3">
    <source>
        <dbReference type="EMBL" id="GJS81004.1"/>
    </source>
</evidence>
<reference evidence="3" key="2">
    <citation type="submission" date="2022-01" db="EMBL/GenBank/DDBJ databases">
        <authorList>
            <person name="Yamashiro T."/>
            <person name="Shiraishi A."/>
            <person name="Satake H."/>
            <person name="Nakayama K."/>
        </authorList>
    </citation>
    <scope>NUCLEOTIDE SEQUENCE</scope>
</reference>